<dbReference type="AlphaFoldDB" id="A0A4S8IFQ5"/>
<sequence>MKQTKESGIWLPFASYNPLINGYCLLGRMDVHRGLFETMWYELNEWHGRSGDIDLAFQLNQEMLDNLLEYHIWHTEGLMWQSGVQKCVHSLKGLINEAYKAFDSTAKRRWMPDATAYNVIIHGHCRAGNLLTSCARASLSAKVKELGLPLMVLSGSTPTSNPLDDHHPKAEGNKEGKHEDRRQYWRPKQESKAGLALPFNPQSSFLRNRAANQRA</sequence>
<comment type="caution">
    <text evidence="3">The sequence shown here is derived from an EMBL/GenBank/DDBJ whole genome shotgun (WGS) entry which is preliminary data.</text>
</comment>
<evidence type="ECO:0000256" key="1">
    <source>
        <dbReference type="ARBA" id="ARBA00022737"/>
    </source>
</evidence>
<evidence type="ECO:0000256" key="2">
    <source>
        <dbReference type="SAM" id="MobiDB-lite"/>
    </source>
</evidence>
<keyword evidence="4" id="KW-1185">Reference proteome</keyword>
<feature type="compositionally biased region" description="Polar residues" evidence="2">
    <location>
        <begin position="200"/>
        <end position="215"/>
    </location>
</feature>
<dbReference type="PANTHER" id="PTHR47932">
    <property type="entry name" value="ATPASE EXPRESSION PROTEIN 3"/>
    <property type="match status" value="1"/>
</dbReference>
<dbReference type="GO" id="GO:0003729">
    <property type="term" value="F:mRNA binding"/>
    <property type="evidence" value="ECO:0007669"/>
    <property type="project" value="TreeGrafter"/>
</dbReference>
<dbReference type="InterPro" id="IPR011990">
    <property type="entry name" value="TPR-like_helical_dom_sf"/>
</dbReference>
<evidence type="ECO:0000313" key="4">
    <source>
        <dbReference type="Proteomes" id="UP000317650"/>
    </source>
</evidence>
<dbReference type="Gene3D" id="1.25.40.10">
    <property type="entry name" value="Tetratricopeptide repeat domain"/>
    <property type="match status" value="1"/>
</dbReference>
<dbReference type="EMBL" id="PYDT01000010">
    <property type="protein sequence ID" value="THU47087.1"/>
    <property type="molecule type" value="Genomic_DNA"/>
</dbReference>
<protein>
    <submittedName>
        <fullName evidence="3">Uncharacterized protein</fullName>
    </submittedName>
</protein>
<dbReference type="Proteomes" id="UP000317650">
    <property type="component" value="Chromosome 9"/>
</dbReference>
<accession>A0A4S8IFQ5</accession>
<evidence type="ECO:0000313" key="3">
    <source>
        <dbReference type="EMBL" id="THU47087.1"/>
    </source>
</evidence>
<dbReference type="InterPro" id="IPR002885">
    <property type="entry name" value="PPR_rpt"/>
</dbReference>
<dbReference type="Pfam" id="PF01535">
    <property type="entry name" value="PPR"/>
    <property type="match status" value="2"/>
</dbReference>
<reference evidence="3 4" key="1">
    <citation type="journal article" date="2019" name="Nat. Plants">
        <title>Genome sequencing of Musa balbisiana reveals subgenome evolution and function divergence in polyploid bananas.</title>
        <authorList>
            <person name="Yao X."/>
        </authorList>
    </citation>
    <scope>NUCLEOTIDE SEQUENCE [LARGE SCALE GENOMIC DNA]</scope>
    <source>
        <strain evidence="4">cv. DH-PKW</strain>
        <tissue evidence="3">Leaves</tissue>
    </source>
</reference>
<feature type="region of interest" description="Disordered" evidence="2">
    <location>
        <begin position="157"/>
        <end position="215"/>
    </location>
</feature>
<keyword evidence="1" id="KW-0677">Repeat</keyword>
<gene>
    <name evidence="3" type="ORF">C4D60_Mb09t11810</name>
</gene>
<name>A0A4S8IFQ5_MUSBA</name>
<organism evidence="3 4">
    <name type="scientific">Musa balbisiana</name>
    <name type="common">Banana</name>
    <dbReference type="NCBI Taxonomy" id="52838"/>
    <lineage>
        <taxon>Eukaryota</taxon>
        <taxon>Viridiplantae</taxon>
        <taxon>Streptophyta</taxon>
        <taxon>Embryophyta</taxon>
        <taxon>Tracheophyta</taxon>
        <taxon>Spermatophyta</taxon>
        <taxon>Magnoliopsida</taxon>
        <taxon>Liliopsida</taxon>
        <taxon>Zingiberales</taxon>
        <taxon>Musaceae</taxon>
        <taxon>Musa</taxon>
    </lineage>
</organism>
<dbReference type="STRING" id="52838.A0A4S8IFQ5"/>
<feature type="compositionally biased region" description="Basic and acidic residues" evidence="2">
    <location>
        <begin position="163"/>
        <end position="191"/>
    </location>
</feature>
<proteinExistence type="predicted"/>
<dbReference type="PANTHER" id="PTHR47932:SF63">
    <property type="entry name" value="OS08G0290000 PROTEIN"/>
    <property type="match status" value="1"/>
</dbReference>